<name>A0A0B7FT60_THACB</name>
<dbReference type="InterPro" id="IPR013083">
    <property type="entry name" value="Znf_RING/FYVE/PHD"/>
</dbReference>
<dbReference type="AlphaFoldDB" id="A0A0B7FT60"/>
<evidence type="ECO:0000256" key="4">
    <source>
        <dbReference type="PROSITE-ProRule" id="PRU00175"/>
    </source>
</evidence>
<keyword evidence="8" id="KW-1185">Reference proteome</keyword>
<dbReference type="InterPro" id="IPR049627">
    <property type="entry name" value="SLX8"/>
</dbReference>
<proteinExistence type="predicted"/>
<dbReference type="PROSITE" id="PS00518">
    <property type="entry name" value="ZF_RING_1"/>
    <property type="match status" value="1"/>
</dbReference>
<dbReference type="InterPro" id="IPR017907">
    <property type="entry name" value="Znf_RING_CS"/>
</dbReference>
<feature type="region of interest" description="Disordered" evidence="5">
    <location>
        <begin position="1"/>
        <end position="142"/>
    </location>
</feature>
<dbReference type="OrthoDB" id="6105938at2759"/>
<gene>
    <name evidence="7" type="ORF">RSOLAG1IB_04129</name>
</gene>
<dbReference type="PANTHER" id="PTHR47094:SF1">
    <property type="entry name" value="RING-TYPE E3 UBIQUITIN TRANSFERASE"/>
    <property type="match status" value="1"/>
</dbReference>
<dbReference type="SMART" id="SM00184">
    <property type="entry name" value="RING"/>
    <property type="match status" value="1"/>
</dbReference>
<dbReference type="GO" id="GO:0006511">
    <property type="term" value="P:ubiquitin-dependent protein catabolic process"/>
    <property type="evidence" value="ECO:0007669"/>
    <property type="project" value="TreeGrafter"/>
</dbReference>
<dbReference type="Gene3D" id="3.30.40.10">
    <property type="entry name" value="Zinc/RING finger domain, C3HC4 (zinc finger)"/>
    <property type="match status" value="1"/>
</dbReference>
<evidence type="ECO:0000313" key="7">
    <source>
        <dbReference type="EMBL" id="CEL60890.1"/>
    </source>
</evidence>
<keyword evidence="3" id="KW-0862">Zinc</keyword>
<dbReference type="GO" id="GO:0033768">
    <property type="term" value="C:SUMO-targeted ubiquitin ligase complex"/>
    <property type="evidence" value="ECO:0007669"/>
    <property type="project" value="TreeGrafter"/>
</dbReference>
<feature type="compositionally biased region" description="Polar residues" evidence="5">
    <location>
        <begin position="119"/>
        <end position="131"/>
    </location>
</feature>
<evidence type="ECO:0000313" key="8">
    <source>
        <dbReference type="Proteomes" id="UP000059188"/>
    </source>
</evidence>
<feature type="compositionally biased region" description="Acidic residues" evidence="5">
    <location>
        <begin position="93"/>
        <end position="105"/>
    </location>
</feature>
<dbReference type="GO" id="GO:0032183">
    <property type="term" value="F:SUMO binding"/>
    <property type="evidence" value="ECO:0007669"/>
    <property type="project" value="TreeGrafter"/>
</dbReference>
<dbReference type="GO" id="GO:0008270">
    <property type="term" value="F:zinc ion binding"/>
    <property type="evidence" value="ECO:0007669"/>
    <property type="project" value="UniProtKB-KW"/>
</dbReference>
<keyword evidence="2 4" id="KW-0863">Zinc-finger</keyword>
<reference evidence="7 8" key="1">
    <citation type="submission" date="2014-11" db="EMBL/GenBank/DDBJ databases">
        <authorList>
            <person name="Wibberg Daniel"/>
        </authorList>
    </citation>
    <scope>NUCLEOTIDE SEQUENCE [LARGE SCALE GENOMIC DNA]</scope>
    <source>
        <strain evidence="7">Rhizoctonia solani AG1-IB 7/3/14</strain>
    </source>
</reference>
<dbReference type="GO" id="GO:0061630">
    <property type="term" value="F:ubiquitin protein ligase activity"/>
    <property type="evidence" value="ECO:0007669"/>
    <property type="project" value="InterPro"/>
</dbReference>
<dbReference type="PROSITE" id="PS50089">
    <property type="entry name" value="ZF_RING_2"/>
    <property type="match status" value="1"/>
</dbReference>
<dbReference type="EMBL" id="LN679104">
    <property type="protein sequence ID" value="CEL60890.1"/>
    <property type="molecule type" value="Genomic_DNA"/>
</dbReference>
<evidence type="ECO:0000259" key="6">
    <source>
        <dbReference type="PROSITE" id="PS50089"/>
    </source>
</evidence>
<evidence type="ECO:0000256" key="1">
    <source>
        <dbReference type="ARBA" id="ARBA00022723"/>
    </source>
</evidence>
<feature type="compositionally biased region" description="Polar residues" evidence="5">
    <location>
        <begin position="57"/>
        <end position="66"/>
    </location>
</feature>
<feature type="compositionally biased region" description="Polar residues" evidence="5">
    <location>
        <begin position="17"/>
        <end position="31"/>
    </location>
</feature>
<evidence type="ECO:0000256" key="5">
    <source>
        <dbReference type="SAM" id="MobiDB-lite"/>
    </source>
</evidence>
<keyword evidence="1" id="KW-0479">Metal-binding</keyword>
<dbReference type="Proteomes" id="UP000059188">
    <property type="component" value="Unassembled WGS sequence"/>
</dbReference>
<evidence type="ECO:0000256" key="3">
    <source>
        <dbReference type="ARBA" id="ARBA00022833"/>
    </source>
</evidence>
<accession>A0A0B7FT60</accession>
<feature type="domain" description="RING-type" evidence="6">
    <location>
        <begin position="225"/>
        <end position="263"/>
    </location>
</feature>
<dbReference type="SUPFAM" id="SSF57850">
    <property type="entry name" value="RING/U-box"/>
    <property type="match status" value="1"/>
</dbReference>
<dbReference type="GO" id="GO:0140082">
    <property type="term" value="F:SUMO-ubiquitin ligase activity"/>
    <property type="evidence" value="ECO:0007669"/>
    <property type="project" value="TreeGrafter"/>
</dbReference>
<dbReference type="PANTHER" id="PTHR47094">
    <property type="entry name" value="ELFLESS, ISOFORM B"/>
    <property type="match status" value="1"/>
</dbReference>
<evidence type="ECO:0000256" key="2">
    <source>
        <dbReference type="ARBA" id="ARBA00022771"/>
    </source>
</evidence>
<organism evidence="7 8">
    <name type="scientific">Thanatephorus cucumeris (strain AG1-IB / isolate 7/3/14)</name>
    <name type="common">Lettuce bottom rot fungus</name>
    <name type="synonym">Rhizoctonia solani</name>
    <dbReference type="NCBI Taxonomy" id="1108050"/>
    <lineage>
        <taxon>Eukaryota</taxon>
        <taxon>Fungi</taxon>
        <taxon>Dikarya</taxon>
        <taxon>Basidiomycota</taxon>
        <taxon>Agaricomycotina</taxon>
        <taxon>Agaricomycetes</taxon>
        <taxon>Cantharellales</taxon>
        <taxon>Ceratobasidiaceae</taxon>
        <taxon>Rhizoctonia</taxon>
        <taxon>Rhizoctonia solani AG-1</taxon>
    </lineage>
</organism>
<sequence length="278" mass="30326">MPLGTPGYPSHAYDATGSYSLYSRSPVSNYDHNYFVSGLEEEDDSSQASDSHLDGSNAPSDSPSNHLSRECTPQDDQLSLYDASSAHQSPELSSEEITSENDEQDNPANTEDYEYYNHPRTTPMSIPNHIQYSRPPDSITGDIWSPNSPYTPGTNAFIHPLSNTPSPGMSAYVQEGMSISHPYPKSQLTPGMSYYHRSEATTGPDVYCAGASSSSALPPTPRIMCPICLDPAQEITSTLCGHIFCAFCIKSALSLREACPVCNRAISRWSTHPIYPVL</sequence>
<dbReference type="STRING" id="1108050.A0A0B7FT60"/>
<protein>
    <recommendedName>
        <fullName evidence="6">RING-type domain-containing protein</fullName>
    </recommendedName>
</protein>
<dbReference type="InterPro" id="IPR001841">
    <property type="entry name" value="Znf_RING"/>
</dbReference>
<dbReference type="Pfam" id="PF13923">
    <property type="entry name" value="zf-C3HC4_2"/>
    <property type="match status" value="1"/>
</dbReference>